<evidence type="ECO:0000259" key="4">
    <source>
        <dbReference type="PROSITE" id="PS50043"/>
    </source>
</evidence>
<dbReference type="EMBL" id="VMNI01000002">
    <property type="protein sequence ID" value="TVO79502.1"/>
    <property type="molecule type" value="Genomic_DNA"/>
</dbReference>
<dbReference type="Pfam" id="PF00072">
    <property type="entry name" value="Response_reg"/>
    <property type="match status" value="1"/>
</dbReference>
<dbReference type="InterPro" id="IPR039420">
    <property type="entry name" value="WalR-like"/>
</dbReference>
<comment type="caution">
    <text evidence="6">The sequence shown here is derived from an EMBL/GenBank/DDBJ whole genome shotgun (WGS) entry which is preliminary data.</text>
</comment>
<dbReference type="Proteomes" id="UP000318349">
    <property type="component" value="Unassembled WGS sequence"/>
</dbReference>
<dbReference type="InterPro" id="IPR011006">
    <property type="entry name" value="CheY-like_superfamily"/>
</dbReference>
<dbReference type="PROSITE" id="PS50043">
    <property type="entry name" value="HTH_LUXR_2"/>
    <property type="match status" value="1"/>
</dbReference>
<evidence type="ECO:0000313" key="6">
    <source>
        <dbReference type="EMBL" id="TVO79502.1"/>
    </source>
</evidence>
<dbReference type="SMART" id="SM00448">
    <property type="entry name" value="REC"/>
    <property type="match status" value="1"/>
</dbReference>
<dbReference type="InterPro" id="IPR001789">
    <property type="entry name" value="Sig_transdc_resp-reg_receiver"/>
</dbReference>
<keyword evidence="2" id="KW-0238">DNA-binding</keyword>
<feature type="domain" description="HTH luxR-type" evidence="4">
    <location>
        <begin position="140"/>
        <end position="205"/>
    </location>
</feature>
<dbReference type="GO" id="GO:0003677">
    <property type="term" value="F:DNA binding"/>
    <property type="evidence" value="ECO:0007669"/>
    <property type="project" value="UniProtKB-KW"/>
</dbReference>
<name>A0A557RL58_9RHOO</name>
<dbReference type="InterPro" id="IPR000792">
    <property type="entry name" value="Tscrpt_reg_LuxR_C"/>
</dbReference>
<accession>A0A557RL58</accession>
<dbReference type="InterPro" id="IPR058245">
    <property type="entry name" value="NreC/VraR/RcsB-like_REC"/>
</dbReference>
<evidence type="ECO:0000256" key="1">
    <source>
        <dbReference type="ARBA" id="ARBA00022553"/>
    </source>
</evidence>
<evidence type="ECO:0000259" key="5">
    <source>
        <dbReference type="PROSITE" id="PS50110"/>
    </source>
</evidence>
<keyword evidence="1 3" id="KW-0597">Phosphoprotein</keyword>
<dbReference type="PROSITE" id="PS50110">
    <property type="entry name" value="RESPONSE_REGULATORY"/>
    <property type="match status" value="1"/>
</dbReference>
<evidence type="ECO:0000256" key="2">
    <source>
        <dbReference type="ARBA" id="ARBA00023125"/>
    </source>
</evidence>
<dbReference type="Gene3D" id="3.40.50.2300">
    <property type="match status" value="1"/>
</dbReference>
<reference evidence="6 7" key="1">
    <citation type="submission" date="2019-07" db="EMBL/GenBank/DDBJ databases">
        <title>The pathways for chlorine oxyanion respiration interact through the shared metabolite chlorate.</title>
        <authorList>
            <person name="Barnum T.P."/>
            <person name="Cheng Y."/>
            <person name="Hill K.A."/>
            <person name="Lucas L.N."/>
            <person name="Carlson H.K."/>
            <person name="Coates J.D."/>
        </authorList>
    </citation>
    <scope>NUCLEOTIDE SEQUENCE [LARGE SCALE GENOMIC DNA]</scope>
    <source>
        <strain evidence="6 7">SFB-1</strain>
    </source>
</reference>
<protein>
    <submittedName>
        <fullName evidence="6">Response regulator transcription factor</fullName>
    </submittedName>
</protein>
<proteinExistence type="predicted"/>
<evidence type="ECO:0000313" key="7">
    <source>
        <dbReference type="Proteomes" id="UP000318349"/>
    </source>
</evidence>
<evidence type="ECO:0000256" key="3">
    <source>
        <dbReference type="PROSITE-ProRule" id="PRU00169"/>
    </source>
</evidence>
<gene>
    <name evidence="6" type="ORF">FHP89_01760</name>
</gene>
<dbReference type="Pfam" id="PF00196">
    <property type="entry name" value="GerE"/>
    <property type="match status" value="1"/>
</dbReference>
<organism evidence="6 7">
    <name type="scientific">Denitromonas halophila</name>
    <dbReference type="NCBI Taxonomy" id="1629404"/>
    <lineage>
        <taxon>Bacteria</taxon>
        <taxon>Pseudomonadati</taxon>
        <taxon>Pseudomonadota</taxon>
        <taxon>Betaproteobacteria</taxon>
        <taxon>Rhodocyclales</taxon>
        <taxon>Zoogloeaceae</taxon>
        <taxon>Denitromonas</taxon>
    </lineage>
</organism>
<dbReference type="SMART" id="SM00421">
    <property type="entry name" value="HTH_LUXR"/>
    <property type="match status" value="1"/>
</dbReference>
<feature type="modified residue" description="4-aspartylphosphate" evidence="3">
    <location>
        <position position="54"/>
    </location>
</feature>
<dbReference type="PRINTS" id="PR00038">
    <property type="entry name" value="HTHLUXR"/>
</dbReference>
<dbReference type="PANTHER" id="PTHR43214:SF43">
    <property type="entry name" value="TWO-COMPONENT RESPONSE REGULATOR"/>
    <property type="match status" value="1"/>
</dbReference>
<dbReference type="AlphaFoldDB" id="A0A557RL58"/>
<sequence length="217" mass="23327">MIRILLLDDHNIVRSGYRRLIDAEPDMCVAAEAATVDDAYAAARDTALDVAVVDLSLRGASGIEATRRILARSSGIRVLVLTMHDSPGFVTQAFRAGAMGYLTKSSDPGELIGGIRQVAAGRRVLSADVAQGVANAALEEDDLLSRLTPREFEVLRMAASGESPPRIALHMHLSHKTILNHLSAVRQKLDTETDFSLLRLAARHGLVELPTPSSVPC</sequence>
<dbReference type="GO" id="GO:0006355">
    <property type="term" value="P:regulation of DNA-templated transcription"/>
    <property type="evidence" value="ECO:0007669"/>
    <property type="project" value="InterPro"/>
</dbReference>
<feature type="domain" description="Response regulatory" evidence="5">
    <location>
        <begin position="3"/>
        <end position="119"/>
    </location>
</feature>
<dbReference type="PANTHER" id="PTHR43214">
    <property type="entry name" value="TWO-COMPONENT RESPONSE REGULATOR"/>
    <property type="match status" value="1"/>
</dbReference>
<dbReference type="CDD" id="cd17535">
    <property type="entry name" value="REC_NarL-like"/>
    <property type="match status" value="1"/>
</dbReference>
<dbReference type="SUPFAM" id="SSF46894">
    <property type="entry name" value="C-terminal effector domain of the bipartite response regulators"/>
    <property type="match status" value="1"/>
</dbReference>
<dbReference type="SUPFAM" id="SSF52172">
    <property type="entry name" value="CheY-like"/>
    <property type="match status" value="1"/>
</dbReference>
<dbReference type="InterPro" id="IPR016032">
    <property type="entry name" value="Sig_transdc_resp-reg_C-effctor"/>
</dbReference>
<dbReference type="CDD" id="cd06170">
    <property type="entry name" value="LuxR_C_like"/>
    <property type="match status" value="1"/>
</dbReference>
<dbReference type="GO" id="GO:0000160">
    <property type="term" value="P:phosphorelay signal transduction system"/>
    <property type="evidence" value="ECO:0007669"/>
    <property type="project" value="InterPro"/>
</dbReference>